<dbReference type="Proteomes" id="UP001174867">
    <property type="component" value="Unassembled WGS sequence"/>
</dbReference>
<name>A0ABT8PWJ5_9ENTR</name>
<sequence>MFGLETLDVLIGLMTVYFTFGIACTAIVEAISAWTYIRSKNLEMALKELFSGELAPNEQFITQFYAHPLIQSLSKGKNGLPSYIPPEIVGQVVESLVVGKSVMATLCAGVNSLPGTAENNRIKGILETVVMQTENDATQFRQAVAKQFDAVMDRASGWYKRKTQTITLIVAALLVLSGNVDSINIATVLASNPATREKMVNIAQQTLTKAEDQAKEANNKTTNVSVKQATDQVTDATAQYDSAVSALQATGLSFGWKGLPQNVWEYLAKAAGLLVTIFAVSLGGQFWFDTLQRVMQIRSTGPKPSDPDRPARKKK</sequence>
<feature type="transmembrane region" description="Helical" evidence="1">
    <location>
        <begin position="266"/>
        <end position="288"/>
    </location>
</feature>
<gene>
    <name evidence="2" type="ORF">Q0A17_14685</name>
</gene>
<keyword evidence="1" id="KW-1133">Transmembrane helix</keyword>
<evidence type="ECO:0000313" key="2">
    <source>
        <dbReference type="EMBL" id="MDN8600643.1"/>
    </source>
</evidence>
<organism evidence="2 3">
    <name type="scientific">Citrobacter enshiensis</name>
    <dbReference type="NCBI Taxonomy" id="2971264"/>
    <lineage>
        <taxon>Bacteria</taxon>
        <taxon>Pseudomonadati</taxon>
        <taxon>Pseudomonadota</taxon>
        <taxon>Gammaproteobacteria</taxon>
        <taxon>Enterobacterales</taxon>
        <taxon>Enterobacteriaceae</taxon>
        <taxon>Citrobacter</taxon>
    </lineage>
</organism>
<accession>A0ABT8PWJ5</accession>
<keyword evidence="1" id="KW-0472">Membrane</keyword>
<feature type="transmembrane region" description="Helical" evidence="1">
    <location>
        <begin position="12"/>
        <end position="37"/>
    </location>
</feature>
<feature type="transmembrane region" description="Helical" evidence="1">
    <location>
        <begin position="166"/>
        <end position="190"/>
    </location>
</feature>
<comment type="caution">
    <text evidence="2">The sequence shown here is derived from an EMBL/GenBank/DDBJ whole genome shotgun (WGS) entry which is preliminary data.</text>
</comment>
<protein>
    <submittedName>
        <fullName evidence="2">Uncharacterized protein</fullName>
    </submittedName>
</protein>
<reference evidence="2 3" key="1">
    <citation type="submission" date="2023-07" db="EMBL/GenBank/DDBJ databases">
        <title>Citrobacter selenititolerans sp. nov., isolated from seleniferous soil.</title>
        <authorList>
            <person name="Zhang S."/>
            <person name="Li K."/>
            <person name="Peng J."/>
            <person name="Wang H."/>
            <person name="Sun J."/>
            <person name="Guo Y."/>
        </authorList>
    </citation>
    <scope>NUCLEOTIDE SEQUENCE [LARGE SCALE GENOMIC DNA]</scope>
    <source>
        <strain evidence="2 3">S2-9</strain>
    </source>
</reference>
<dbReference type="EMBL" id="JAUJYW010000005">
    <property type="protein sequence ID" value="MDN8600643.1"/>
    <property type="molecule type" value="Genomic_DNA"/>
</dbReference>
<dbReference type="RefSeq" id="WP_301699746.1">
    <property type="nucleotide sequence ID" value="NZ_JAUJYW010000005.1"/>
</dbReference>
<keyword evidence="1" id="KW-0812">Transmembrane</keyword>
<proteinExistence type="predicted"/>
<evidence type="ECO:0000256" key="1">
    <source>
        <dbReference type="SAM" id="Phobius"/>
    </source>
</evidence>
<evidence type="ECO:0000313" key="3">
    <source>
        <dbReference type="Proteomes" id="UP001174867"/>
    </source>
</evidence>
<keyword evidence="3" id="KW-1185">Reference proteome</keyword>